<accession>A0A4V3RXS0</accession>
<sequence>MKLTEAQAERIKSQFGAEPLPHDEPALDPIKDAFGEHTFYLDANGLVIFEPVEDQPDAARAVVVAVWTDEKKEQLAGIQPQVTQTVVDFNGANDT</sequence>
<evidence type="ECO:0000313" key="3">
    <source>
        <dbReference type="Proteomes" id="UP000308054"/>
    </source>
</evidence>
<organism evidence="2 3">
    <name type="scientific">Marinicauda algicola</name>
    <dbReference type="NCBI Taxonomy" id="2029849"/>
    <lineage>
        <taxon>Bacteria</taxon>
        <taxon>Pseudomonadati</taxon>
        <taxon>Pseudomonadota</taxon>
        <taxon>Alphaproteobacteria</taxon>
        <taxon>Maricaulales</taxon>
        <taxon>Maricaulaceae</taxon>
        <taxon>Marinicauda</taxon>
    </lineage>
</organism>
<feature type="region of interest" description="Disordered" evidence="1">
    <location>
        <begin position="1"/>
        <end position="29"/>
    </location>
</feature>
<reference evidence="2 3" key="1">
    <citation type="journal article" date="2017" name="Int. J. Syst. Evol. Microbiol.">
        <title>Marinicauda algicola sp. nov., isolated from a marine red alga Rhodosorus marinus.</title>
        <authorList>
            <person name="Jeong S.E."/>
            <person name="Jeon S.H."/>
            <person name="Chun B.H."/>
            <person name="Kim D.W."/>
            <person name="Jeon C.O."/>
        </authorList>
    </citation>
    <scope>NUCLEOTIDE SEQUENCE [LARGE SCALE GENOMIC DNA]</scope>
    <source>
        <strain evidence="2 3">JCM 31718</strain>
    </source>
</reference>
<dbReference type="EMBL" id="SRXW01000005">
    <property type="protein sequence ID" value="TGY87579.1"/>
    <property type="molecule type" value="Genomic_DNA"/>
</dbReference>
<comment type="caution">
    <text evidence="2">The sequence shown here is derived from an EMBL/GenBank/DDBJ whole genome shotgun (WGS) entry which is preliminary data.</text>
</comment>
<gene>
    <name evidence="2" type="ORF">E5163_14175</name>
</gene>
<name>A0A4V3RXS0_9PROT</name>
<evidence type="ECO:0000313" key="2">
    <source>
        <dbReference type="EMBL" id="TGY87579.1"/>
    </source>
</evidence>
<keyword evidence="3" id="KW-1185">Reference proteome</keyword>
<dbReference type="OrthoDB" id="8245284at2"/>
<protein>
    <submittedName>
        <fullName evidence="2">Uncharacterized protein</fullName>
    </submittedName>
</protein>
<feature type="compositionally biased region" description="Basic and acidic residues" evidence="1">
    <location>
        <begin position="20"/>
        <end position="29"/>
    </location>
</feature>
<dbReference type="AlphaFoldDB" id="A0A4V3RXS0"/>
<dbReference type="Proteomes" id="UP000308054">
    <property type="component" value="Unassembled WGS sequence"/>
</dbReference>
<proteinExistence type="predicted"/>
<dbReference type="RefSeq" id="WP_135997140.1">
    <property type="nucleotide sequence ID" value="NZ_CP071057.1"/>
</dbReference>
<evidence type="ECO:0000256" key="1">
    <source>
        <dbReference type="SAM" id="MobiDB-lite"/>
    </source>
</evidence>